<dbReference type="Proteomes" id="UP001158049">
    <property type="component" value="Unassembled WGS sequence"/>
</dbReference>
<dbReference type="PANTHER" id="PTHR13789:SF318">
    <property type="entry name" value="GERANYLGERANYL DIPHOSPHATE REDUCTASE"/>
    <property type="match status" value="1"/>
</dbReference>
<dbReference type="SUPFAM" id="SSF51905">
    <property type="entry name" value="FAD/NAD(P)-binding domain"/>
    <property type="match status" value="1"/>
</dbReference>
<dbReference type="InterPro" id="IPR002938">
    <property type="entry name" value="FAD-bd"/>
</dbReference>
<name>A0ABY1PUX7_9BURK</name>
<evidence type="ECO:0000256" key="5">
    <source>
        <dbReference type="ARBA" id="ARBA00023033"/>
    </source>
</evidence>
<dbReference type="InterPro" id="IPR050493">
    <property type="entry name" value="FAD-dep_Monooxygenase_BioMet"/>
</dbReference>
<evidence type="ECO:0000256" key="3">
    <source>
        <dbReference type="ARBA" id="ARBA00022827"/>
    </source>
</evidence>
<protein>
    <submittedName>
        <fullName evidence="7">Salicylate hydroxylase</fullName>
    </submittedName>
</protein>
<evidence type="ECO:0000313" key="7">
    <source>
        <dbReference type="EMBL" id="SMP49238.1"/>
    </source>
</evidence>
<accession>A0ABY1PUX7</accession>
<sequence length="399" mass="44072">MNRKLPILIAGAGIGGLTAALSLLQRGYDVQVCEQAAALQEVGAGLQLSPNGLRALYRLGLGDALQALASEPEGKEIRLWNSGRTWKLFDLGASSVADYGYPYFMIYRPDLHRVLADAVRAIKADAIMLGAHCVSFEETGEGVRLALGDGRTLHGEALIAADGVHSRIRGQLFGADRPAFSGCMAWRGVIPMARLPDAMRRPVGTNWVGPGAHVIHYPLHGGALMNFVGIVERDDWQVESWTQKGTLDECHADFAGWHDDIHQLISQIDVPYKWALMARPPLERWSFGRVTLLGDACHPTLPFLAQGAVMAVEDGYLLGRCIEQYRGDIVTALAKYEQARIERTTRIVLRSTENGKRFHNPALASAEGAAAYVDREWAEDKVRERYDWLFRYNVDDVPL</sequence>
<keyword evidence="8" id="KW-1185">Reference proteome</keyword>
<keyword evidence="2" id="KW-0285">Flavoprotein</keyword>
<proteinExistence type="predicted"/>
<keyword evidence="3" id="KW-0274">FAD</keyword>
<evidence type="ECO:0000256" key="1">
    <source>
        <dbReference type="ARBA" id="ARBA00001974"/>
    </source>
</evidence>
<dbReference type="Gene3D" id="3.50.50.60">
    <property type="entry name" value="FAD/NAD(P)-binding domain"/>
    <property type="match status" value="1"/>
</dbReference>
<organism evidence="7 8">
    <name type="scientific">Noviherbaspirillum suwonense</name>
    <dbReference type="NCBI Taxonomy" id="1224511"/>
    <lineage>
        <taxon>Bacteria</taxon>
        <taxon>Pseudomonadati</taxon>
        <taxon>Pseudomonadota</taxon>
        <taxon>Betaproteobacteria</taxon>
        <taxon>Burkholderiales</taxon>
        <taxon>Oxalobacteraceae</taxon>
        <taxon>Noviherbaspirillum</taxon>
    </lineage>
</organism>
<comment type="cofactor">
    <cofactor evidence="1">
        <name>FAD</name>
        <dbReference type="ChEBI" id="CHEBI:57692"/>
    </cofactor>
</comment>
<keyword evidence="5" id="KW-0503">Monooxygenase</keyword>
<evidence type="ECO:0000256" key="2">
    <source>
        <dbReference type="ARBA" id="ARBA00022630"/>
    </source>
</evidence>
<reference evidence="7 8" key="1">
    <citation type="submission" date="2017-05" db="EMBL/GenBank/DDBJ databases">
        <authorList>
            <person name="Varghese N."/>
            <person name="Submissions S."/>
        </authorList>
    </citation>
    <scope>NUCLEOTIDE SEQUENCE [LARGE SCALE GENOMIC DNA]</scope>
    <source>
        <strain evidence="7 8">DSM 26001</strain>
    </source>
</reference>
<dbReference type="RefSeq" id="WP_283441027.1">
    <property type="nucleotide sequence ID" value="NZ_FXUL01000002.1"/>
</dbReference>
<feature type="domain" description="FAD-binding" evidence="6">
    <location>
        <begin position="5"/>
        <end position="349"/>
    </location>
</feature>
<keyword evidence="4" id="KW-0560">Oxidoreductase</keyword>
<evidence type="ECO:0000256" key="4">
    <source>
        <dbReference type="ARBA" id="ARBA00023002"/>
    </source>
</evidence>
<dbReference type="InterPro" id="IPR036188">
    <property type="entry name" value="FAD/NAD-bd_sf"/>
</dbReference>
<comment type="caution">
    <text evidence="7">The sequence shown here is derived from an EMBL/GenBank/DDBJ whole genome shotgun (WGS) entry which is preliminary data.</text>
</comment>
<gene>
    <name evidence="7" type="ORF">SAMN06295970_102225</name>
</gene>
<evidence type="ECO:0000313" key="8">
    <source>
        <dbReference type="Proteomes" id="UP001158049"/>
    </source>
</evidence>
<dbReference type="SUPFAM" id="SSF54373">
    <property type="entry name" value="FAD-linked reductases, C-terminal domain"/>
    <property type="match status" value="1"/>
</dbReference>
<evidence type="ECO:0000259" key="6">
    <source>
        <dbReference type="Pfam" id="PF01494"/>
    </source>
</evidence>
<dbReference type="PANTHER" id="PTHR13789">
    <property type="entry name" value="MONOOXYGENASE"/>
    <property type="match status" value="1"/>
</dbReference>
<dbReference type="EMBL" id="FXUL01000002">
    <property type="protein sequence ID" value="SMP49238.1"/>
    <property type="molecule type" value="Genomic_DNA"/>
</dbReference>
<dbReference type="PRINTS" id="PR00420">
    <property type="entry name" value="RNGMNOXGNASE"/>
</dbReference>
<dbReference type="Pfam" id="PF01494">
    <property type="entry name" value="FAD_binding_3"/>
    <property type="match status" value="1"/>
</dbReference>